<dbReference type="InterPro" id="IPR020070">
    <property type="entry name" value="Ribosomal_bL9_N"/>
</dbReference>
<keyword evidence="7" id="KW-1185">Reference proteome</keyword>
<dbReference type="InterPro" id="IPR009027">
    <property type="entry name" value="Ribosomal_bL9/RNase_H1_N"/>
</dbReference>
<feature type="domain" description="Ribosomal protein L9" evidence="5">
    <location>
        <begin position="63"/>
        <end position="105"/>
    </location>
</feature>
<evidence type="ECO:0000313" key="6">
    <source>
        <dbReference type="EMBL" id="KAL1874390.1"/>
    </source>
</evidence>
<keyword evidence="2" id="KW-0689">Ribosomal protein</keyword>
<protein>
    <recommendedName>
        <fullName evidence="5">Ribosomal protein L9 domain-containing protein</fullName>
    </recommendedName>
</protein>
<sequence length="326" mass="35540">MSAPLLNRPQTCLSCLRRLAMQVANGASNTGSVLGVTAPVASSRFQVRGKNKMARKKEENVIVRLLEDIPKFGRKDAILPVSRSRMRNQWFPAGKAEYMTPTRLQGLGLTRKDVGERDLAFGTEDDVETSEPTLLEQITRPIVELHTLPADRAHAILSFMIPDVISFRRKLIQTPTPADHHHQQQQQVHEQAKDKPRRSPLLAANAVVSAVGPSTSSPKSGQSQQQQSDAPATASSPTETERVDAQNNADFIFGSVSTADIVAAIKERLLADPDASRIALEPAHVRFVGLAGSDRVKTLGSWEIEITVPGGRAQTISKTIEVVPEE</sequence>
<dbReference type="Gene3D" id="3.40.5.10">
    <property type="entry name" value="Ribosomal protein L9, N-terminal domain"/>
    <property type="match status" value="1"/>
</dbReference>
<name>A0ABR3XEL0_9PEZI</name>
<comment type="similarity">
    <text evidence="1">Belongs to the bacterial ribosomal protein bL9 family.</text>
</comment>
<accession>A0ABR3XEL0</accession>
<dbReference type="SUPFAM" id="SSF55658">
    <property type="entry name" value="L9 N-domain-like"/>
    <property type="match status" value="1"/>
</dbReference>
<keyword evidence="3" id="KW-0687">Ribonucleoprotein</keyword>
<gene>
    <name evidence="6" type="ORF">VTK73DRAFT_363</name>
</gene>
<dbReference type="InterPro" id="IPR036935">
    <property type="entry name" value="Ribosomal_bL9_N_sf"/>
</dbReference>
<organism evidence="6 7">
    <name type="scientific">Phialemonium thermophilum</name>
    <dbReference type="NCBI Taxonomy" id="223376"/>
    <lineage>
        <taxon>Eukaryota</taxon>
        <taxon>Fungi</taxon>
        <taxon>Dikarya</taxon>
        <taxon>Ascomycota</taxon>
        <taxon>Pezizomycotina</taxon>
        <taxon>Sordariomycetes</taxon>
        <taxon>Sordariomycetidae</taxon>
        <taxon>Cephalothecales</taxon>
        <taxon>Cephalothecaceae</taxon>
        <taxon>Phialemonium</taxon>
    </lineage>
</organism>
<evidence type="ECO:0000259" key="5">
    <source>
        <dbReference type="Pfam" id="PF01281"/>
    </source>
</evidence>
<feature type="region of interest" description="Disordered" evidence="4">
    <location>
        <begin position="175"/>
        <end position="242"/>
    </location>
</feature>
<dbReference type="Proteomes" id="UP001586593">
    <property type="component" value="Unassembled WGS sequence"/>
</dbReference>
<evidence type="ECO:0000256" key="4">
    <source>
        <dbReference type="SAM" id="MobiDB-lite"/>
    </source>
</evidence>
<dbReference type="EMBL" id="JAZHXJ010000106">
    <property type="protein sequence ID" value="KAL1874390.1"/>
    <property type="molecule type" value="Genomic_DNA"/>
</dbReference>
<evidence type="ECO:0000256" key="3">
    <source>
        <dbReference type="ARBA" id="ARBA00023274"/>
    </source>
</evidence>
<evidence type="ECO:0000313" key="7">
    <source>
        <dbReference type="Proteomes" id="UP001586593"/>
    </source>
</evidence>
<feature type="compositionally biased region" description="Low complexity" evidence="4">
    <location>
        <begin position="213"/>
        <end position="238"/>
    </location>
</feature>
<dbReference type="PANTHER" id="PTHR21368">
    <property type="entry name" value="50S RIBOSOMAL PROTEIN L9"/>
    <property type="match status" value="1"/>
</dbReference>
<dbReference type="InterPro" id="IPR000244">
    <property type="entry name" value="Ribosomal_bL9"/>
</dbReference>
<reference evidence="6 7" key="1">
    <citation type="journal article" date="2024" name="Commun. Biol.">
        <title>Comparative genomic analysis of thermophilic fungi reveals convergent evolutionary adaptations and gene losses.</title>
        <authorList>
            <person name="Steindorff A.S."/>
            <person name="Aguilar-Pontes M.V."/>
            <person name="Robinson A.J."/>
            <person name="Andreopoulos B."/>
            <person name="LaButti K."/>
            <person name="Kuo A."/>
            <person name="Mondo S."/>
            <person name="Riley R."/>
            <person name="Otillar R."/>
            <person name="Haridas S."/>
            <person name="Lipzen A."/>
            <person name="Grimwood J."/>
            <person name="Schmutz J."/>
            <person name="Clum A."/>
            <person name="Reid I.D."/>
            <person name="Moisan M.C."/>
            <person name="Butler G."/>
            <person name="Nguyen T.T.M."/>
            <person name="Dewar K."/>
            <person name="Conant G."/>
            <person name="Drula E."/>
            <person name="Henrissat B."/>
            <person name="Hansel C."/>
            <person name="Singer S."/>
            <person name="Hutchinson M.I."/>
            <person name="de Vries R.P."/>
            <person name="Natvig D.O."/>
            <person name="Powell A.J."/>
            <person name="Tsang A."/>
            <person name="Grigoriev I.V."/>
        </authorList>
    </citation>
    <scope>NUCLEOTIDE SEQUENCE [LARGE SCALE GENOMIC DNA]</scope>
    <source>
        <strain evidence="6 7">ATCC 24622</strain>
    </source>
</reference>
<comment type="caution">
    <text evidence="6">The sequence shown here is derived from an EMBL/GenBank/DDBJ whole genome shotgun (WGS) entry which is preliminary data.</text>
</comment>
<dbReference type="Pfam" id="PF01281">
    <property type="entry name" value="Ribosomal_L9_N"/>
    <property type="match status" value="1"/>
</dbReference>
<proteinExistence type="inferred from homology"/>
<evidence type="ECO:0000256" key="2">
    <source>
        <dbReference type="ARBA" id="ARBA00022980"/>
    </source>
</evidence>
<evidence type="ECO:0000256" key="1">
    <source>
        <dbReference type="ARBA" id="ARBA00010605"/>
    </source>
</evidence>